<protein>
    <recommendedName>
        <fullName evidence="4">HTH HARE-type domain-containing protein</fullName>
    </recommendedName>
</protein>
<evidence type="ECO:0008006" key="4">
    <source>
        <dbReference type="Google" id="ProtNLM"/>
    </source>
</evidence>
<feature type="region of interest" description="Disordered" evidence="1">
    <location>
        <begin position="100"/>
        <end position="129"/>
    </location>
</feature>
<dbReference type="EMBL" id="JBHUCP010000009">
    <property type="protein sequence ID" value="MFD1531031.1"/>
    <property type="molecule type" value="Genomic_DNA"/>
</dbReference>
<evidence type="ECO:0000256" key="1">
    <source>
        <dbReference type="SAM" id="MobiDB-lite"/>
    </source>
</evidence>
<gene>
    <name evidence="2" type="ORF">ACFSCY_16450</name>
</gene>
<comment type="caution">
    <text evidence="2">The sequence shown here is derived from an EMBL/GenBank/DDBJ whole genome shotgun (WGS) entry which is preliminary data.</text>
</comment>
<accession>A0ABW4FMB8</accession>
<evidence type="ECO:0000313" key="2">
    <source>
        <dbReference type="EMBL" id="MFD1531031.1"/>
    </source>
</evidence>
<name>A0ABW4FMB8_9PSEU</name>
<proteinExistence type="predicted"/>
<dbReference type="Proteomes" id="UP001597145">
    <property type="component" value="Unassembled WGS sequence"/>
</dbReference>
<keyword evidence="3" id="KW-1185">Reference proteome</keyword>
<sequence>MEMISRVDQWLSEMRDYEKHLATELQRVRQLLHAADGSDARTNTTEMLLQLFQDNPGVAYTAAEAEAEIRENGWTTDSADPVNAVRAALTRLKNNNEIESVGRGQFQLRQDDPWGSAPPGPPIDDEPPF</sequence>
<organism evidence="2 3">
    <name type="scientific">Pseudonocardia aurantiaca</name>
    <dbReference type="NCBI Taxonomy" id="75290"/>
    <lineage>
        <taxon>Bacteria</taxon>
        <taxon>Bacillati</taxon>
        <taxon>Actinomycetota</taxon>
        <taxon>Actinomycetes</taxon>
        <taxon>Pseudonocardiales</taxon>
        <taxon>Pseudonocardiaceae</taxon>
        <taxon>Pseudonocardia</taxon>
    </lineage>
</organism>
<dbReference type="RefSeq" id="WP_343971226.1">
    <property type="nucleotide sequence ID" value="NZ_BAAAJG010000002.1"/>
</dbReference>
<reference evidence="3" key="1">
    <citation type="journal article" date="2019" name="Int. J. Syst. Evol. Microbiol.">
        <title>The Global Catalogue of Microorganisms (GCM) 10K type strain sequencing project: providing services to taxonomists for standard genome sequencing and annotation.</title>
        <authorList>
            <consortium name="The Broad Institute Genomics Platform"/>
            <consortium name="The Broad Institute Genome Sequencing Center for Infectious Disease"/>
            <person name="Wu L."/>
            <person name="Ma J."/>
        </authorList>
    </citation>
    <scope>NUCLEOTIDE SEQUENCE [LARGE SCALE GENOMIC DNA]</scope>
    <source>
        <strain evidence="3">JCM 12165</strain>
    </source>
</reference>
<evidence type="ECO:0000313" key="3">
    <source>
        <dbReference type="Proteomes" id="UP001597145"/>
    </source>
</evidence>